<dbReference type="AlphaFoldDB" id="A0A0D0CP65"/>
<name>A0A0D0CP65_9AGAM</name>
<feature type="signal peptide" evidence="1">
    <location>
        <begin position="1"/>
        <end position="19"/>
    </location>
</feature>
<accession>A0A0D0CP65</accession>
<dbReference type="InParanoid" id="A0A0D0CP65"/>
<keyword evidence="1" id="KW-0732">Signal</keyword>
<evidence type="ECO:0000313" key="2">
    <source>
        <dbReference type="EMBL" id="KIK77073.1"/>
    </source>
</evidence>
<dbReference type="EMBL" id="KN827158">
    <property type="protein sequence ID" value="KIK77073.1"/>
    <property type="molecule type" value="Genomic_DNA"/>
</dbReference>
<dbReference type="HOGENOM" id="CLU_2498513_0_0_1"/>
<protein>
    <recommendedName>
        <fullName evidence="4">Secreted protein</fullName>
    </recommendedName>
</protein>
<evidence type="ECO:0008006" key="4">
    <source>
        <dbReference type="Google" id="ProtNLM"/>
    </source>
</evidence>
<feature type="chain" id="PRO_5002208083" description="Secreted protein" evidence="1">
    <location>
        <begin position="20"/>
        <end position="86"/>
    </location>
</feature>
<evidence type="ECO:0000256" key="1">
    <source>
        <dbReference type="SAM" id="SignalP"/>
    </source>
</evidence>
<dbReference type="Proteomes" id="UP000054538">
    <property type="component" value="Unassembled WGS sequence"/>
</dbReference>
<reference evidence="2 3" key="1">
    <citation type="submission" date="2014-04" db="EMBL/GenBank/DDBJ databases">
        <authorList>
            <consortium name="DOE Joint Genome Institute"/>
            <person name="Kuo A."/>
            <person name="Kohler A."/>
            <person name="Jargeat P."/>
            <person name="Nagy L.G."/>
            <person name="Floudas D."/>
            <person name="Copeland A."/>
            <person name="Barry K.W."/>
            <person name="Cichocki N."/>
            <person name="Veneault-Fourrey C."/>
            <person name="LaButti K."/>
            <person name="Lindquist E.A."/>
            <person name="Lipzen A."/>
            <person name="Lundell T."/>
            <person name="Morin E."/>
            <person name="Murat C."/>
            <person name="Sun H."/>
            <person name="Tunlid A."/>
            <person name="Henrissat B."/>
            <person name="Grigoriev I.V."/>
            <person name="Hibbett D.S."/>
            <person name="Martin F."/>
            <person name="Nordberg H.P."/>
            <person name="Cantor M.N."/>
            <person name="Hua S.X."/>
        </authorList>
    </citation>
    <scope>NUCLEOTIDE SEQUENCE [LARGE SCALE GENOMIC DNA]</scope>
    <source>
        <strain evidence="2 3">Ve08.2h10</strain>
    </source>
</reference>
<evidence type="ECO:0000313" key="3">
    <source>
        <dbReference type="Proteomes" id="UP000054538"/>
    </source>
</evidence>
<organism evidence="2 3">
    <name type="scientific">Paxillus rubicundulus Ve08.2h10</name>
    <dbReference type="NCBI Taxonomy" id="930991"/>
    <lineage>
        <taxon>Eukaryota</taxon>
        <taxon>Fungi</taxon>
        <taxon>Dikarya</taxon>
        <taxon>Basidiomycota</taxon>
        <taxon>Agaricomycotina</taxon>
        <taxon>Agaricomycetes</taxon>
        <taxon>Agaricomycetidae</taxon>
        <taxon>Boletales</taxon>
        <taxon>Paxilineae</taxon>
        <taxon>Paxillaceae</taxon>
        <taxon>Paxillus</taxon>
    </lineage>
</organism>
<sequence>MCFQLHLLIVSLPHLLSTAFTCFRSLSKHFQPHLPIYNPSHSFSVPPTHFQPHSTVSGPVNAFSAALAHFQSSCSFHNNMTPSYGQ</sequence>
<keyword evidence="3" id="KW-1185">Reference proteome</keyword>
<proteinExistence type="predicted"/>
<gene>
    <name evidence="2" type="ORF">PAXRUDRAFT_167915</name>
</gene>
<reference evidence="3" key="2">
    <citation type="submission" date="2015-01" db="EMBL/GenBank/DDBJ databases">
        <title>Evolutionary Origins and Diversification of the Mycorrhizal Mutualists.</title>
        <authorList>
            <consortium name="DOE Joint Genome Institute"/>
            <consortium name="Mycorrhizal Genomics Consortium"/>
            <person name="Kohler A."/>
            <person name="Kuo A."/>
            <person name="Nagy L.G."/>
            <person name="Floudas D."/>
            <person name="Copeland A."/>
            <person name="Barry K.W."/>
            <person name="Cichocki N."/>
            <person name="Veneault-Fourrey C."/>
            <person name="LaButti K."/>
            <person name="Lindquist E.A."/>
            <person name="Lipzen A."/>
            <person name="Lundell T."/>
            <person name="Morin E."/>
            <person name="Murat C."/>
            <person name="Riley R."/>
            <person name="Ohm R."/>
            <person name="Sun H."/>
            <person name="Tunlid A."/>
            <person name="Henrissat B."/>
            <person name="Grigoriev I.V."/>
            <person name="Hibbett D.S."/>
            <person name="Martin F."/>
        </authorList>
    </citation>
    <scope>NUCLEOTIDE SEQUENCE [LARGE SCALE GENOMIC DNA]</scope>
    <source>
        <strain evidence="3">Ve08.2h10</strain>
    </source>
</reference>